<proteinExistence type="predicted"/>
<dbReference type="AlphaFoldDB" id="A0A2H0W7W4"/>
<gene>
    <name evidence="1" type="ORF">COT75_04695</name>
</gene>
<name>A0A2H0W7W4_9BACT</name>
<protein>
    <recommendedName>
        <fullName evidence="3">Twin-arginine translocation signal domain-containing protein</fullName>
    </recommendedName>
</protein>
<dbReference type="PROSITE" id="PS51318">
    <property type="entry name" value="TAT"/>
    <property type="match status" value="1"/>
</dbReference>
<dbReference type="InterPro" id="IPR006311">
    <property type="entry name" value="TAT_signal"/>
</dbReference>
<accession>A0A2H0W7W4</accession>
<reference evidence="2" key="1">
    <citation type="submission" date="2017-09" db="EMBL/GenBank/DDBJ databases">
        <title>Depth-based differentiation of microbial function through sediment-hosted aquifers and enrichment of novel symbionts in the deep terrestrial subsurface.</title>
        <authorList>
            <person name="Probst A.J."/>
            <person name="Ladd B."/>
            <person name="Jarett J.K."/>
            <person name="Geller-Mcgrath D.E."/>
            <person name="Sieber C.M.K."/>
            <person name="Emerson J.B."/>
            <person name="Anantharaman K."/>
            <person name="Thomas B.C."/>
            <person name="Malmstrom R."/>
            <person name="Stieglmeier M."/>
            <person name="Klingl A."/>
            <person name="Woyke T."/>
            <person name="Ryan C.M."/>
            <person name="Banfield J.F."/>
        </authorList>
    </citation>
    <scope>NUCLEOTIDE SEQUENCE [LARGE SCALE GENOMIC DNA]</scope>
</reference>
<evidence type="ECO:0008006" key="3">
    <source>
        <dbReference type="Google" id="ProtNLM"/>
    </source>
</evidence>
<dbReference type="Proteomes" id="UP000230093">
    <property type="component" value="Unassembled WGS sequence"/>
</dbReference>
<dbReference type="EMBL" id="PEZT01000028">
    <property type="protein sequence ID" value="PIS08752.1"/>
    <property type="molecule type" value="Genomic_DNA"/>
</dbReference>
<evidence type="ECO:0000313" key="2">
    <source>
        <dbReference type="Proteomes" id="UP000230093"/>
    </source>
</evidence>
<sequence length="174" mass="19932">MNEKLPIELSRRDFLKLTATDASALLLSRCSSQEASELISIPGHPETWKTITNDDSPKFSLDYNLTRIEIYYKGIERKNIEKGIEENMVKLNYKFIDIKNPDECPIIVSHLVGSNEEIRLYVKDRWDNPSVYCFGQIINIDEGWQAMDSSHRNPSTQVFVFDVPIFISSPGESA</sequence>
<evidence type="ECO:0000313" key="1">
    <source>
        <dbReference type="EMBL" id="PIS08752.1"/>
    </source>
</evidence>
<comment type="caution">
    <text evidence="1">The sequence shown here is derived from an EMBL/GenBank/DDBJ whole genome shotgun (WGS) entry which is preliminary data.</text>
</comment>
<organism evidence="1 2">
    <name type="scientific">Candidatus Beckwithbacteria bacterium CG10_big_fil_rev_8_21_14_0_10_34_10</name>
    <dbReference type="NCBI Taxonomy" id="1974495"/>
    <lineage>
        <taxon>Bacteria</taxon>
        <taxon>Candidatus Beckwithiibacteriota</taxon>
    </lineage>
</organism>